<organism evidence="2 3">
    <name type="scientific">Gordonia cholesterolivorans</name>
    <dbReference type="NCBI Taxonomy" id="559625"/>
    <lineage>
        <taxon>Bacteria</taxon>
        <taxon>Bacillati</taxon>
        <taxon>Actinomycetota</taxon>
        <taxon>Actinomycetes</taxon>
        <taxon>Mycobacteriales</taxon>
        <taxon>Gordoniaceae</taxon>
        <taxon>Gordonia</taxon>
    </lineage>
</organism>
<dbReference type="EMBL" id="BAAARB010000009">
    <property type="protein sequence ID" value="GAA2379842.1"/>
    <property type="molecule type" value="Genomic_DNA"/>
</dbReference>
<gene>
    <name evidence="2" type="ORF">GCM10009855_19880</name>
</gene>
<dbReference type="Proteomes" id="UP001501170">
    <property type="component" value="Unassembled WGS sequence"/>
</dbReference>
<dbReference type="PROSITE" id="PS51257">
    <property type="entry name" value="PROKAR_LIPOPROTEIN"/>
    <property type="match status" value="1"/>
</dbReference>
<dbReference type="RefSeq" id="WP_006898252.1">
    <property type="nucleotide sequence ID" value="NZ_BAAARB010000009.1"/>
</dbReference>
<protein>
    <submittedName>
        <fullName evidence="2">Uncharacterized protein</fullName>
    </submittedName>
</protein>
<accession>A0ABP5UIU4</accession>
<comment type="caution">
    <text evidence="2">The sequence shown here is derived from an EMBL/GenBank/DDBJ whole genome shotgun (WGS) entry which is preliminary data.</text>
</comment>
<feature type="region of interest" description="Disordered" evidence="1">
    <location>
        <begin position="232"/>
        <end position="255"/>
    </location>
</feature>
<sequence>MQGYGPRTRLPLVALVCLGVSVLTSCSLLSTDASPSKIVIPGTNAPSTESPAPSLSPTSASRTVGIRRTEAPWSYERVIKAAPRASNSGFQVGATSADGRTSDVSGFHFSTPDRGVRCSTGNNGADALVCVGEHVRGAKRAADATAECDWQADYVVLDANGPKAGACANSYPVLFRSRILGSGRAINVDRFACLTDSDDLYCVESSSGTGFAITANGYSAIRADERAPASLLGLDSDADSPTVDNRNSSPVVPTR</sequence>
<feature type="region of interest" description="Disordered" evidence="1">
    <location>
        <begin position="37"/>
        <end position="63"/>
    </location>
</feature>
<reference evidence="3" key="1">
    <citation type="journal article" date="2019" name="Int. J. Syst. Evol. Microbiol.">
        <title>The Global Catalogue of Microorganisms (GCM) 10K type strain sequencing project: providing services to taxonomists for standard genome sequencing and annotation.</title>
        <authorList>
            <consortium name="The Broad Institute Genomics Platform"/>
            <consortium name="The Broad Institute Genome Sequencing Center for Infectious Disease"/>
            <person name="Wu L."/>
            <person name="Ma J."/>
        </authorList>
    </citation>
    <scope>NUCLEOTIDE SEQUENCE [LARGE SCALE GENOMIC DNA]</scope>
    <source>
        <strain evidence="3">JCM 16227</strain>
    </source>
</reference>
<proteinExistence type="predicted"/>
<evidence type="ECO:0000313" key="2">
    <source>
        <dbReference type="EMBL" id="GAA2379842.1"/>
    </source>
</evidence>
<keyword evidence="3" id="KW-1185">Reference proteome</keyword>
<evidence type="ECO:0000313" key="3">
    <source>
        <dbReference type="Proteomes" id="UP001501170"/>
    </source>
</evidence>
<name>A0ABP5UIU4_9ACTN</name>
<feature type="compositionally biased region" description="Low complexity" evidence="1">
    <location>
        <begin position="45"/>
        <end position="63"/>
    </location>
</feature>
<evidence type="ECO:0000256" key="1">
    <source>
        <dbReference type="SAM" id="MobiDB-lite"/>
    </source>
</evidence>
<feature type="compositionally biased region" description="Polar residues" evidence="1">
    <location>
        <begin position="242"/>
        <end position="255"/>
    </location>
</feature>